<feature type="signal peptide" evidence="1">
    <location>
        <begin position="1"/>
        <end position="22"/>
    </location>
</feature>
<dbReference type="Proteomes" id="UP001163739">
    <property type="component" value="Chromosome"/>
</dbReference>
<evidence type="ECO:0000313" key="2">
    <source>
        <dbReference type="EMBL" id="UZE95666.1"/>
    </source>
</evidence>
<dbReference type="InterPro" id="IPR010824">
    <property type="entry name" value="DUF1425"/>
</dbReference>
<accession>A0ABY6N0N7</accession>
<sequence>MRRVVLRTVMLAGLSSAILGCAVNETATVTVNDDGTTQIIESNSGLLSDNLSIADTKTGFVGNLLKAQVAIKNDSGSQLNFQYKFKWLDKNGFEVAIDSLPWLPISITPHESKTVQGVAPNPTVNSFKILVQD</sequence>
<dbReference type="EMBL" id="CP100390">
    <property type="protein sequence ID" value="UZE95666.1"/>
    <property type="molecule type" value="Genomic_DNA"/>
</dbReference>
<keyword evidence="3" id="KW-1185">Reference proteome</keyword>
<dbReference type="PROSITE" id="PS51257">
    <property type="entry name" value="PROKAR_LIPOPROTEIN"/>
    <property type="match status" value="1"/>
</dbReference>
<evidence type="ECO:0000256" key="1">
    <source>
        <dbReference type="SAM" id="SignalP"/>
    </source>
</evidence>
<proteinExistence type="predicted"/>
<dbReference type="Gene3D" id="2.60.40.3230">
    <property type="match status" value="1"/>
</dbReference>
<dbReference type="Pfam" id="PF07233">
    <property type="entry name" value="DUF1425"/>
    <property type="match status" value="1"/>
</dbReference>
<gene>
    <name evidence="2" type="ORF">NKI27_16635</name>
</gene>
<evidence type="ECO:0000313" key="3">
    <source>
        <dbReference type="Proteomes" id="UP001163739"/>
    </source>
</evidence>
<organism evidence="2 3">
    <name type="scientific">Alkalimarinus alittae</name>
    <dbReference type="NCBI Taxonomy" id="2961619"/>
    <lineage>
        <taxon>Bacteria</taxon>
        <taxon>Pseudomonadati</taxon>
        <taxon>Pseudomonadota</taxon>
        <taxon>Gammaproteobacteria</taxon>
        <taxon>Alteromonadales</taxon>
        <taxon>Alteromonadaceae</taxon>
        <taxon>Alkalimarinus</taxon>
    </lineage>
</organism>
<dbReference type="InterPro" id="IPR038483">
    <property type="entry name" value="YcfL-like_sf"/>
</dbReference>
<feature type="chain" id="PRO_5046172510" evidence="1">
    <location>
        <begin position="23"/>
        <end position="133"/>
    </location>
</feature>
<dbReference type="CDD" id="cd09030">
    <property type="entry name" value="DUF1425"/>
    <property type="match status" value="1"/>
</dbReference>
<keyword evidence="1" id="KW-0732">Signal</keyword>
<name>A0ABY6N0N7_9ALTE</name>
<dbReference type="RefSeq" id="WP_265047156.1">
    <property type="nucleotide sequence ID" value="NZ_CP100390.1"/>
</dbReference>
<reference evidence="2" key="1">
    <citation type="submission" date="2022-06" db="EMBL/GenBank/DDBJ databases">
        <title>Alkalimarinus sp. nov., isolated from gut of a Alitta virens.</title>
        <authorList>
            <person name="Yang A.I."/>
            <person name="Shin N.-R."/>
        </authorList>
    </citation>
    <scope>NUCLEOTIDE SEQUENCE</scope>
    <source>
        <strain evidence="2">A2M4</strain>
    </source>
</reference>
<protein>
    <submittedName>
        <fullName evidence="2">YcfL family protein</fullName>
    </submittedName>
</protein>